<dbReference type="InterPro" id="IPR036770">
    <property type="entry name" value="Ankyrin_rpt-contain_sf"/>
</dbReference>
<evidence type="ECO:0000256" key="1">
    <source>
        <dbReference type="ARBA" id="ARBA00022737"/>
    </source>
</evidence>
<dbReference type="Gene3D" id="1.25.40.20">
    <property type="entry name" value="Ankyrin repeat-containing domain"/>
    <property type="match status" value="1"/>
</dbReference>
<dbReference type="PANTHER" id="PTHR46680">
    <property type="entry name" value="NF-KAPPA-B INHIBITOR ALPHA"/>
    <property type="match status" value="1"/>
</dbReference>
<dbReference type="EMBL" id="JBEDNZ010000027">
    <property type="protein sequence ID" value="KAL0810172.1"/>
    <property type="molecule type" value="Genomic_DNA"/>
</dbReference>
<accession>A0ABD0S818</accession>
<dbReference type="AlphaFoldDB" id="A0ABD0S818"/>
<comment type="caution">
    <text evidence="3">The sequence shown here is derived from an EMBL/GenBank/DDBJ whole genome shotgun (WGS) entry which is preliminary data.</text>
</comment>
<dbReference type="SUPFAM" id="SSF48403">
    <property type="entry name" value="Ankyrin repeat"/>
    <property type="match status" value="1"/>
</dbReference>
<keyword evidence="1" id="KW-0677">Repeat</keyword>
<name>A0ABD0S818_LOXSC</name>
<dbReference type="Pfam" id="PF12796">
    <property type="entry name" value="Ank_2"/>
    <property type="match status" value="1"/>
</dbReference>
<dbReference type="SMART" id="SM00248">
    <property type="entry name" value="ANK"/>
    <property type="match status" value="4"/>
</dbReference>
<dbReference type="Proteomes" id="UP001549921">
    <property type="component" value="Unassembled WGS sequence"/>
</dbReference>
<proteinExistence type="predicted"/>
<organism evidence="3 4">
    <name type="scientific">Loxostege sticticalis</name>
    <name type="common">Beet webworm moth</name>
    <dbReference type="NCBI Taxonomy" id="481309"/>
    <lineage>
        <taxon>Eukaryota</taxon>
        <taxon>Metazoa</taxon>
        <taxon>Ecdysozoa</taxon>
        <taxon>Arthropoda</taxon>
        <taxon>Hexapoda</taxon>
        <taxon>Insecta</taxon>
        <taxon>Pterygota</taxon>
        <taxon>Neoptera</taxon>
        <taxon>Endopterygota</taxon>
        <taxon>Lepidoptera</taxon>
        <taxon>Glossata</taxon>
        <taxon>Ditrysia</taxon>
        <taxon>Pyraloidea</taxon>
        <taxon>Crambidae</taxon>
        <taxon>Pyraustinae</taxon>
        <taxon>Loxostege</taxon>
    </lineage>
</organism>
<evidence type="ECO:0000256" key="2">
    <source>
        <dbReference type="ARBA" id="ARBA00023043"/>
    </source>
</evidence>
<sequence length="149" mass="17125">MEILLDEDVYGNTIFHELAEAGSRSLLERFARHKRDEFEPIIRQRNMYGESCVHVAAKTQTGPRAKTVMKLLKELGADLSATFNSWTVLHIAVQREEYELTRWLCYQNGVDKRAKNPDGLTAYEMACAMNNKKMIDLLKQYKADVQPAD</sequence>
<evidence type="ECO:0000313" key="3">
    <source>
        <dbReference type="EMBL" id="KAL0810172.1"/>
    </source>
</evidence>
<gene>
    <name evidence="3" type="ORF">ABMA28_010960</name>
</gene>
<keyword evidence="2" id="KW-0040">ANK repeat</keyword>
<evidence type="ECO:0000313" key="4">
    <source>
        <dbReference type="Proteomes" id="UP001549921"/>
    </source>
</evidence>
<dbReference type="PANTHER" id="PTHR46680:SF3">
    <property type="entry name" value="NF-KAPPA-B INHIBITOR CACTUS"/>
    <property type="match status" value="1"/>
</dbReference>
<protein>
    <submittedName>
        <fullName evidence="3">Uncharacterized protein</fullName>
    </submittedName>
</protein>
<dbReference type="InterPro" id="IPR051070">
    <property type="entry name" value="NF-kappa-B_inhibitor"/>
</dbReference>
<dbReference type="InterPro" id="IPR002110">
    <property type="entry name" value="Ankyrin_rpt"/>
</dbReference>
<reference evidence="3 4" key="1">
    <citation type="submission" date="2024-06" db="EMBL/GenBank/DDBJ databases">
        <title>A chromosome-level genome assembly of beet webworm, Loxostege sticticalis.</title>
        <authorList>
            <person name="Zhang Y."/>
        </authorList>
    </citation>
    <scope>NUCLEOTIDE SEQUENCE [LARGE SCALE GENOMIC DNA]</scope>
    <source>
        <strain evidence="3">AQ028</strain>
        <tissue evidence="3">Male pupae</tissue>
    </source>
</reference>